<feature type="region of interest" description="Disordered" evidence="2">
    <location>
        <begin position="345"/>
        <end position="368"/>
    </location>
</feature>
<evidence type="ECO:0000256" key="2">
    <source>
        <dbReference type="SAM" id="MobiDB-lite"/>
    </source>
</evidence>
<dbReference type="GO" id="GO:0003729">
    <property type="term" value="F:mRNA binding"/>
    <property type="evidence" value="ECO:0007669"/>
    <property type="project" value="TreeGrafter"/>
</dbReference>
<dbReference type="GO" id="GO:0005829">
    <property type="term" value="C:cytosol"/>
    <property type="evidence" value="ECO:0007669"/>
    <property type="project" value="TreeGrafter"/>
</dbReference>
<feature type="compositionally biased region" description="Low complexity" evidence="2">
    <location>
        <begin position="498"/>
        <end position="515"/>
    </location>
</feature>
<evidence type="ECO:0000256" key="1">
    <source>
        <dbReference type="ARBA" id="ARBA00022884"/>
    </source>
</evidence>
<dbReference type="GO" id="GO:1990861">
    <property type="term" value="C:Ubp3-Bre5 deubiquitination complex"/>
    <property type="evidence" value="ECO:0007669"/>
    <property type="project" value="TreeGrafter"/>
</dbReference>
<evidence type="ECO:0000259" key="3">
    <source>
        <dbReference type="PROSITE" id="PS50177"/>
    </source>
</evidence>
<dbReference type="InterPro" id="IPR032710">
    <property type="entry name" value="NTF2-like_dom_sf"/>
</dbReference>
<keyword evidence="1" id="KW-0694">RNA-binding</keyword>
<dbReference type="GO" id="GO:0034517">
    <property type="term" value="P:ribophagy"/>
    <property type="evidence" value="ECO:0007669"/>
    <property type="project" value="TreeGrafter"/>
</dbReference>
<dbReference type="GO" id="GO:1990904">
    <property type="term" value="C:ribonucleoprotein complex"/>
    <property type="evidence" value="ECO:0007669"/>
    <property type="project" value="TreeGrafter"/>
</dbReference>
<dbReference type="AlphaFoldDB" id="A0A0A8L5B0"/>
<dbReference type="InterPro" id="IPR039539">
    <property type="entry name" value="Ras_GTPase_bind_prot"/>
</dbReference>
<dbReference type="GO" id="GO:0016579">
    <property type="term" value="P:protein deubiquitination"/>
    <property type="evidence" value="ECO:0007669"/>
    <property type="project" value="TreeGrafter"/>
</dbReference>
<feature type="compositionally biased region" description="Basic and acidic residues" evidence="2">
    <location>
        <begin position="309"/>
        <end position="320"/>
    </location>
</feature>
<dbReference type="Proteomes" id="UP000031516">
    <property type="component" value="Unassembled WGS sequence"/>
</dbReference>
<name>A0A0A8L5B0_9SACH</name>
<sequence length="532" mass="58162">MATYDVKEIGYAFLKTYYERMHNDPSKLSYLYSSTAELTHVNYNEPIKHDKDQLNTVRLIGKDNINNFFTRNSKRVQDLKVKIDSCDFQSTGYERSAILILTLGELYWTDSPSYRFCQCFILEPVEYNGKVYDLKNDIIRFIPDLGVLENVAAPVAAPVAAASEQKPVTVKKEVKPEVKAEAKTEAKVEPKIEVKTEAKIEPKADAKVDLAVPAAAPVVVKAESKPVEFVKPTPAPSSSAPTSTPASAPTTASVPVEKKADTEVPPVATNKAKSKPEEPAVEEVAQPVATPSSAVSVEPRSNSVPVQETAEKEATPKAEPVKMTWAGKLNKTPKLTTNYIKVDIPQKKSKSPPPNGFTKTNKKTKQQTKPIGDVIIQNSSGFFPVYVGNTNGLTASELETALIKEYGDVVKTSFQDSFAVVDFREKSARDAAIDAQHLKVGERFINLNPKGDKTSKYKTKNHNNPGSSSGSNNSNTNSNSSITNNNTTNGNAAYTHVSSHNSPSPSSELSLNQNNYSFKKRSLKSRNDKSKS</sequence>
<dbReference type="InterPro" id="IPR002075">
    <property type="entry name" value="NTF2_dom"/>
</dbReference>
<feature type="compositionally biased region" description="Low complexity" evidence="2">
    <location>
        <begin position="236"/>
        <end position="253"/>
    </location>
</feature>
<dbReference type="PROSITE" id="PS50177">
    <property type="entry name" value="NTF2_DOMAIN"/>
    <property type="match status" value="1"/>
</dbReference>
<dbReference type="OrthoDB" id="339151at2759"/>
<feature type="region of interest" description="Disordered" evidence="2">
    <location>
        <begin position="446"/>
        <end position="532"/>
    </location>
</feature>
<feature type="compositionally biased region" description="Low complexity" evidence="2">
    <location>
        <begin position="462"/>
        <end position="491"/>
    </location>
</feature>
<dbReference type="Gene3D" id="3.10.450.50">
    <property type="match status" value="1"/>
</dbReference>
<dbReference type="Pfam" id="PF02136">
    <property type="entry name" value="NTF2"/>
    <property type="match status" value="1"/>
</dbReference>
<keyword evidence="5" id="KW-1185">Reference proteome</keyword>
<feature type="domain" description="NTF2" evidence="3">
    <location>
        <begin position="9"/>
        <end position="141"/>
    </location>
</feature>
<protein>
    <submittedName>
        <fullName evidence="4">WGS project CCBQ000000000 data, contig 00009</fullName>
    </submittedName>
</protein>
<evidence type="ECO:0000313" key="5">
    <source>
        <dbReference type="Proteomes" id="UP000031516"/>
    </source>
</evidence>
<evidence type="ECO:0000313" key="4">
    <source>
        <dbReference type="EMBL" id="CDO93387.1"/>
    </source>
</evidence>
<dbReference type="EMBL" id="CCBQ010000022">
    <property type="protein sequence ID" value="CDO93387.1"/>
    <property type="molecule type" value="Genomic_DNA"/>
</dbReference>
<proteinExistence type="predicted"/>
<dbReference type="PANTHER" id="PTHR10693">
    <property type="entry name" value="RAS GTPASE-ACTIVATING PROTEIN-BINDING PROTEIN"/>
    <property type="match status" value="1"/>
</dbReference>
<dbReference type="FunFam" id="3.10.450.50:FF:000017">
    <property type="entry name" value="UBP3-associated protein BRE5"/>
    <property type="match status" value="1"/>
</dbReference>
<comment type="caution">
    <text evidence="4">The sequence shown here is derived from an EMBL/GenBank/DDBJ whole genome shotgun (WGS) entry which is preliminary data.</text>
</comment>
<dbReference type="InterPro" id="IPR018222">
    <property type="entry name" value="Nuclear_transport_factor_2_euk"/>
</dbReference>
<dbReference type="PANTHER" id="PTHR10693:SF20">
    <property type="entry name" value="AT27578P"/>
    <property type="match status" value="1"/>
</dbReference>
<feature type="region of interest" description="Disordered" evidence="2">
    <location>
        <begin position="229"/>
        <end position="325"/>
    </location>
</feature>
<dbReference type="SUPFAM" id="SSF54427">
    <property type="entry name" value="NTF2-like"/>
    <property type="match status" value="1"/>
</dbReference>
<dbReference type="CDD" id="cd00780">
    <property type="entry name" value="NTF2"/>
    <property type="match status" value="1"/>
</dbReference>
<reference evidence="4 5" key="1">
    <citation type="submission" date="2014-03" db="EMBL/GenBank/DDBJ databases">
        <title>The genome of Kluyveromyces dobzhanskii.</title>
        <authorList>
            <person name="Nystedt B."/>
            <person name="Astrom S."/>
        </authorList>
    </citation>
    <scope>NUCLEOTIDE SEQUENCE [LARGE SCALE GENOMIC DNA]</scope>
    <source>
        <strain evidence="4 5">CBS 2104</strain>
    </source>
</reference>
<organism evidence="4 5">
    <name type="scientific">Kluyveromyces dobzhanskii CBS 2104</name>
    <dbReference type="NCBI Taxonomy" id="1427455"/>
    <lineage>
        <taxon>Eukaryota</taxon>
        <taxon>Fungi</taxon>
        <taxon>Dikarya</taxon>
        <taxon>Ascomycota</taxon>
        <taxon>Saccharomycotina</taxon>
        <taxon>Saccharomycetes</taxon>
        <taxon>Saccharomycetales</taxon>
        <taxon>Saccharomycetaceae</taxon>
        <taxon>Kluyveromyces</taxon>
    </lineage>
</organism>
<feature type="compositionally biased region" description="Polar residues" evidence="2">
    <location>
        <begin position="290"/>
        <end position="306"/>
    </location>
</feature>
<gene>
    <name evidence="4" type="ORF">KLDO_g1685</name>
</gene>
<accession>A0A0A8L5B0</accession>